<organism evidence="3 4">
    <name type="scientific">Victivallis vadensis</name>
    <dbReference type="NCBI Taxonomy" id="172901"/>
    <lineage>
        <taxon>Bacteria</taxon>
        <taxon>Pseudomonadati</taxon>
        <taxon>Lentisphaerota</taxon>
        <taxon>Lentisphaeria</taxon>
        <taxon>Victivallales</taxon>
        <taxon>Victivallaceae</taxon>
        <taxon>Victivallis</taxon>
    </lineage>
</organism>
<dbReference type="GeneID" id="78294581"/>
<name>A0A2U1B6F2_9BACT</name>
<comment type="caution">
    <text evidence="3">The sequence shown here is derived from an EMBL/GenBank/DDBJ whole genome shotgun (WGS) entry which is preliminary data.</text>
</comment>
<keyword evidence="1" id="KW-0175">Coiled coil</keyword>
<accession>A0A2U1B6F2</accession>
<dbReference type="OrthoDB" id="9992607at2"/>
<dbReference type="Pfam" id="PF06810">
    <property type="entry name" value="Phage_scaffold"/>
    <property type="match status" value="1"/>
</dbReference>
<feature type="coiled-coil region" evidence="1">
    <location>
        <begin position="33"/>
        <end position="96"/>
    </location>
</feature>
<protein>
    <submittedName>
        <fullName evidence="3">Uncharacterized protein</fullName>
    </submittedName>
</protein>
<evidence type="ECO:0000256" key="1">
    <source>
        <dbReference type="SAM" id="Coils"/>
    </source>
</evidence>
<gene>
    <name evidence="3" type="ORF">C8D82_10721</name>
</gene>
<proteinExistence type="predicted"/>
<feature type="compositionally biased region" description="Pro residues" evidence="2">
    <location>
        <begin position="161"/>
        <end position="171"/>
    </location>
</feature>
<evidence type="ECO:0000313" key="3">
    <source>
        <dbReference type="EMBL" id="PVY44266.1"/>
    </source>
</evidence>
<feature type="region of interest" description="Disordered" evidence="2">
    <location>
        <begin position="155"/>
        <end position="178"/>
    </location>
</feature>
<reference evidence="3 4" key="1">
    <citation type="submission" date="2018-04" db="EMBL/GenBank/DDBJ databases">
        <title>Genomic Encyclopedia of Type Strains, Phase IV (KMG-IV): sequencing the most valuable type-strain genomes for metagenomic binning, comparative biology and taxonomic classification.</title>
        <authorList>
            <person name="Goeker M."/>
        </authorList>
    </citation>
    <scope>NUCLEOTIDE SEQUENCE [LARGE SCALE GENOMIC DNA]</scope>
    <source>
        <strain evidence="3 4">DSM 14823</strain>
    </source>
</reference>
<dbReference type="Proteomes" id="UP000245959">
    <property type="component" value="Unassembled WGS sequence"/>
</dbReference>
<evidence type="ECO:0000313" key="4">
    <source>
        <dbReference type="Proteomes" id="UP000245959"/>
    </source>
</evidence>
<dbReference type="EMBL" id="QEKH01000007">
    <property type="protein sequence ID" value="PVY44266.1"/>
    <property type="molecule type" value="Genomic_DNA"/>
</dbReference>
<dbReference type="InterPro" id="IPR009636">
    <property type="entry name" value="SCAF"/>
</dbReference>
<keyword evidence="4" id="KW-1185">Reference proteome</keyword>
<dbReference type="RefSeq" id="WP_116883271.1">
    <property type="nucleotide sequence ID" value="NZ_CABMMC010000068.1"/>
</dbReference>
<evidence type="ECO:0000256" key="2">
    <source>
        <dbReference type="SAM" id="MobiDB-lite"/>
    </source>
</evidence>
<dbReference type="AlphaFoldDB" id="A0A2U1B6F2"/>
<sequence>MDLMELIRKAASGGELDEREIEFVKSCRPGGGSGELEARNAELAERLKLLEAQLAETENRSLPEQERLKRKFETELAALRKQAETAGSERDAARQELNRLRFRSQVDRLAEKHNFADRDYLEYLCGKAGIEPDSGEAADAFMKELREQSPRFFKLDLTPGPGVPAPAPAPAAPASDPAEAIARLLDEAPGVETF</sequence>